<protein>
    <submittedName>
        <fullName evidence="2">Uncharacterized protein</fullName>
    </submittedName>
</protein>
<comment type="caution">
    <text evidence="2">The sequence shown here is derived from an EMBL/GenBank/DDBJ whole genome shotgun (WGS) entry which is preliminary data.</text>
</comment>
<feature type="region of interest" description="Disordered" evidence="1">
    <location>
        <begin position="158"/>
        <end position="188"/>
    </location>
</feature>
<accession>A0A6B0RWL4</accession>
<reference evidence="2" key="1">
    <citation type="submission" date="2019-10" db="EMBL/GenBank/DDBJ databases">
        <title>The sequence and de novo assembly of the wild yak genome.</title>
        <authorList>
            <person name="Liu Y."/>
        </authorList>
    </citation>
    <scope>NUCLEOTIDE SEQUENCE [LARGE SCALE GENOMIC DNA]</scope>
    <source>
        <strain evidence="2">WY2019</strain>
    </source>
</reference>
<evidence type="ECO:0000313" key="2">
    <source>
        <dbReference type="EMBL" id="MXQ94215.1"/>
    </source>
</evidence>
<gene>
    <name evidence="2" type="ORF">E5288_WYG004045</name>
</gene>
<keyword evidence="3" id="KW-1185">Reference proteome</keyword>
<evidence type="ECO:0000313" key="3">
    <source>
        <dbReference type="Proteomes" id="UP000322234"/>
    </source>
</evidence>
<name>A0A6B0RWL4_9CETA</name>
<proteinExistence type="predicted"/>
<evidence type="ECO:0000256" key="1">
    <source>
        <dbReference type="SAM" id="MobiDB-lite"/>
    </source>
</evidence>
<dbReference type="EMBL" id="VBQZ03000107">
    <property type="protein sequence ID" value="MXQ94215.1"/>
    <property type="molecule type" value="Genomic_DNA"/>
</dbReference>
<sequence>MLLSNSKQKAKYQKLAQGTLYKIKHHNANKATASIRSDDSEEDKFRTVLSKWRLGAKCNKTGEGYIPKVSLKKDRQSIINKCLLFEAVGPLLSLTLNFRNLALVWPSIPGSNQSTLTTPLELETDKRDKVAPHFIGRNELQMENDLKIFLSQLSQSSSSSTRSLPAKGARKVSTLKSKKENSQQPKNHMYEQGKVHGCDSFSASKELFSFQLFIYSGDYKL</sequence>
<organism evidence="2 3">
    <name type="scientific">Bos mutus</name>
    <name type="common">wild yak</name>
    <dbReference type="NCBI Taxonomy" id="72004"/>
    <lineage>
        <taxon>Eukaryota</taxon>
        <taxon>Metazoa</taxon>
        <taxon>Chordata</taxon>
        <taxon>Craniata</taxon>
        <taxon>Vertebrata</taxon>
        <taxon>Euteleostomi</taxon>
        <taxon>Mammalia</taxon>
        <taxon>Eutheria</taxon>
        <taxon>Laurasiatheria</taxon>
        <taxon>Artiodactyla</taxon>
        <taxon>Ruminantia</taxon>
        <taxon>Pecora</taxon>
        <taxon>Bovidae</taxon>
        <taxon>Bovinae</taxon>
        <taxon>Bos</taxon>
    </lineage>
</organism>
<dbReference type="AlphaFoldDB" id="A0A6B0RWL4"/>
<dbReference type="Proteomes" id="UP000322234">
    <property type="component" value="Unassembled WGS sequence"/>
</dbReference>